<keyword evidence="9" id="KW-0677">Repeat</keyword>
<comment type="pathway">
    <text evidence="3">tRNA modification; 5-methoxycarbonylmethyl-2-thiouridine-tRNA biosynthesis.</text>
</comment>
<dbReference type="GO" id="GO:0002098">
    <property type="term" value="P:tRNA wobble uridine modification"/>
    <property type="evidence" value="ECO:0007669"/>
    <property type="project" value="EnsemblFungi"/>
</dbReference>
<keyword evidence="6" id="KW-0963">Cytoplasm</keyword>
<dbReference type="KEGG" id="ppa:PAS_chr4_0778"/>
<evidence type="ECO:0000256" key="12">
    <source>
        <dbReference type="SAM" id="MobiDB-lite"/>
    </source>
</evidence>
<comment type="subcellular location">
    <subcellularLocation>
        <location evidence="2">Cytoplasm</location>
    </subcellularLocation>
    <subcellularLocation>
        <location evidence="1">Nucleus</location>
    </subcellularLocation>
</comment>
<dbReference type="SMART" id="SM00320">
    <property type="entry name" value="WD40"/>
    <property type="match status" value="11"/>
</dbReference>
<dbReference type="PANTHER" id="PTHR44111:SF1">
    <property type="entry name" value="ELONGATOR COMPLEX PROTEIN 2"/>
    <property type="match status" value="1"/>
</dbReference>
<dbReference type="Proteomes" id="UP000000314">
    <property type="component" value="Chromosome 4"/>
</dbReference>
<dbReference type="AlphaFoldDB" id="C4R8W8"/>
<feature type="repeat" description="WD" evidence="11">
    <location>
        <begin position="602"/>
        <end position="634"/>
    </location>
</feature>
<evidence type="ECO:0000256" key="4">
    <source>
        <dbReference type="ARBA" id="ARBA00005881"/>
    </source>
</evidence>
<protein>
    <recommendedName>
        <fullName evidence="5">Elongator complex protein 2</fullName>
    </recommendedName>
</protein>
<evidence type="ECO:0000256" key="1">
    <source>
        <dbReference type="ARBA" id="ARBA00004123"/>
    </source>
</evidence>
<dbReference type="GO" id="GO:0006357">
    <property type="term" value="P:regulation of transcription by RNA polymerase II"/>
    <property type="evidence" value="ECO:0007669"/>
    <property type="project" value="EnsemblFungi"/>
</dbReference>
<dbReference type="GO" id="GO:0005634">
    <property type="term" value="C:nucleus"/>
    <property type="evidence" value="ECO:0007669"/>
    <property type="project" value="UniProtKB-SubCell"/>
</dbReference>
<dbReference type="HOGENOM" id="CLU_006430_0_0_1"/>
<keyword evidence="8" id="KW-0819">tRNA processing</keyword>
<keyword evidence="7 11" id="KW-0853">WD repeat</keyword>
<dbReference type="eggNOG" id="KOG1063">
    <property type="taxonomic scope" value="Eukaryota"/>
</dbReference>
<evidence type="ECO:0000256" key="8">
    <source>
        <dbReference type="ARBA" id="ARBA00022694"/>
    </source>
</evidence>
<evidence type="ECO:0000256" key="10">
    <source>
        <dbReference type="ARBA" id="ARBA00023242"/>
    </source>
</evidence>
<dbReference type="InterPro" id="IPR015943">
    <property type="entry name" value="WD40/YVTN_repeat-like_dom_sf"/>
</dbReference>
<dbReference type="Gene3D" id="2.130.10.10">
    <property type="entry name" value="YVTN repeat-like/Quinoprotein amine dehydrogenase"/>
    <property type="match status" value="4"/>
</dbReference>
<dbReference type="GO" id="GO:0032447">
    <property type="term" value="P:protein urmylation"/>
    <property type="evidence" value="ECO:0007669"/>
    <property type="project" value="EnsemblFungi"/>
</dbReference>
<dbReference type="GeneID" id="8200556"/>
<dbReference type="Pfam" id="PF00400">
    <property type="entry name" value="WD40"/>
    <property type="match status" value="6"/>
</dbReference>
<dbReference type="InterPro" id="IPR037289">
    <property type="entry name" value="Elp2"/>
</dbReference>
<dbReference type="SMR" id="C4R8W8"/>
<gene>
    <name evidence="13" type="ordered locus">PAS_chr4_0778</name>
</gene>
<dbReference type="OMA" id="ENFRHIS"/>
<evidence type="ECO:0000313" key="13">
    <source>
        <dbReference type="EMBL" id="CAY72043.1"/>
    </source>
</evidence>
<dbReference type="FunCoup" id="C4R8W8">
    <property type="interactions" value="1134"/>
</dbReference>
<dbReference type="GO" id="GO:0033588">
    <property type="term" value="C:elongator holoenzyme complex"/>
    <property type="evidence" value="ECO:0007669"/>
    <property type="project" value="EnsemblFungi"/>
</dbReference>
<dbReference type="RefSeq" id="XP_002494222.1">
    <property type="nucleotide sequence ID" value="XM_002494177.1"/>
</dbReference>
<feature type="repeat" description="WD" evidence="11">
    <location>
        <begin position="52"/>
        <end position="93"/>
    </location>
</feature>
<dbReference type="PROSITE" id="PS50082">
    <property type="entry name" value="WD_REPEATS_2"/>
    <property type="match status" value="4"/>
</dbReference>
<dbReference type="UniPathway" id="UPA00988"/>
<dbReference type="OrthoDB" id="27911at2759"/>
<evidence type="ECO:0000256" key="7">
    <source>
        <dbReference type="ARBA" id="ARBA00022574"/>
    </source>
</evidence>
<feature type="region of interest" description="Disordered" evidence="12">
    <location>
        <begin position="501"/>
        <end position="523"/>
    </location>
</feature>
<dbReference type="InterPro" id="IPR001680">
    <property type="entry name" value="WD40_rpt"/>
</dbReference>
<dbReference type="SUPFAM" id="SSF50978">
    <property type="entry name" value="WD40 repeat-like"/>
    <property type="match status" value="3"/>
</dbReference>
<keyword evidence="14" id="KW-1185">Reference proteome</keyword>
<feature type="repeat" description="WD" evidence="11">
    <location>
        <begin position="273"/>
        <end position="305"/>
    </location>
</feature>
<evidence type="ECO:0000256" key="3">
    <source>
        <dbReference type="ARBA" id="ARBA00005043"/>
    </source>
</evidence>
<name>C4R8W8_KOMPG</name>
<dbReference type="InParanoid" id="C4R8W8"/>
<dbReference type="PROSITE" id="PS50294">
    <property type="entry name" value="WD_REPEATS_REGION"/>
    <property type="match status" value="3"/>
</dbReference>
<dbReference type="STRING" id="644223.C4R8W8"/>
<evidence type="ECO:0000313" key="14">
    <source>
        <dbReference type="Proteomes" id="UP000000314"/>
    </source>
</evidence>
<reference evidence="13 14" key="1">
    <citation type="journal article" date="2009" name="Nat. Biotechnol.">
        <title>Genome sequence of the recombinant protein production host Pichia pastoris.</title>
        <authorList>
            <person name="De Schutter K."/>
            <person name="Lin Y.C."/>
            <person name="Tiels P."/>
            <person name="Van Hecke A."/>
            <person name="Glinka S."/>
            <person name="Weber-Lehmann J."/>
            <person name="Rouze P."/>
            <person name="Van de Peer Y."/>
            <person name="Callewaert N."/>
        </authorList>
    </citation>
    <scope>NUCLEOTIDE SEQUENCE [LARGE SCALE GENOMIC DNA]</scope>
    <source>
        <strain evidence="14">GS115 / ATCC 20864</strain>
    </source>
</reference>
<feature type="repeat" description="WD" evidence="11">
    <location>
        <begin position="197"/>
        <end position="240"/>
    </location>
</feature>
<keyword evidence="10" id="KW-0539">Nucleus</keyword>
<proteinExistence type="inferred from homology"/>
<evidence type="ECO:0000256" key="6">
    <source>
        <dbReference type="ARBA" id="ARBA00022490"/>
    </source>
</evidence>
<accession>C4R8W8</accession>
<dbReference type="EMBL" id="FN392322">
    <property type="protein sequence ID" value="CAY72043.1"/>
    <property type="molecule type" value="Genomic_DNA"/>
</dbReference>
<dbReference type="PANTHER" id="PTHR44111">
    <property type="entry name" value="ELONGATOR COMPLEX PROTEIN 2"/>
    <property type="match status" value="1"/>
</dbReference>
<evidence type="ECO:0000256" key="5">
    <source>
        <dbReference type="ARBA" id="ARBA00020267"/>
    </source>
</evidence>
<organism evidence="13 14">
    <name type="scientific">Komagataella phaffii (strain GS115 / ATCC 20864)</name>
    <name type="common">Yeast</name>
    <name type="synonym">Pichia pastoris</name>
    <dbReference type="NCBI Taxonomy" id="644223"/>
    <lineage>
        <taxon>Eukaryota</taxon>
        <taxon>Fungi</taxon>
        <taxon>Dikarya</taxon>
        <taxon>Ascomycota</taxon>
        <taxon>Saccharomycotina</taxon>
        <taxon>Pichiomycetes</taxon>
        <taxon>Pichiales</taxon>
        <taxon>Pichiaceae</taxon>
        <taxon>Komagataella</taxon>
    </lineage>
</organism>
<sequence length="789" mass="88596">MASVESIFIGCNRELYTSDYSERFKRVAFGAGITISIWNPLANDYKGVVTTLKSHTKEVLCVKWVPLTSFLLSTSEDCSIKLWKVDDNGTDYELVGTTNHHKHSVTSLALAGSSLFLSGDASGLLCFWHISGKGDLELLHEFTVKDGFYSLSLALQQLSDGDFLALIGGTNTNIYVYSFNYDKSPAKIAKFAQSAVLAGHEDWVKSIVVKMHEGDFFIASGAQDRYIRLWKLSLNEKIDVSDEDSTKLTLLSNKQYKFTIGQTRCAIHFDAIIMGHDDWISHLNWHPTKLELLSASSDTSVMIWKPDPISGIWVGKTRLGELSMKGASTATGSSGGFWSSLWIFENDKQYILTNGRTGSWRLWSSSNGDDWDQQLAITGAIKSVTDLEWSENGEYLLATSLDQTTRLYARWVSNSDGSPHTPTSWHEFARPQIHGYDMVCISCLSNNRFISGGEEKILRSFDEPKGVAKLLEKFCSMRQTHIDEMPESASLPVLGLSNKAENESAVTHENINNDEEEEDQSEKNISYEVVSALDQPPLEDHLQRHTLWPEIEKLYGHGYEITAVDSSPDKQLVASSCRSNTPAHAVVRVFDTRTWQQLPQVLEGHDLTITRLKFSPNNQFLLAVSRDRRFSLWKRTGSDLQQFELLKLQEKAHSRIIWDCCWAPSELSDSTFFTVSRDKHIKAWSYDEIKKDTIQLASLKLDEQVTAVDSFKAAIDGKAVIALGTESGSIKVFSFNNNNEFVLINELDYKIVPGDRVNRISISRNLQDKKLLMGVGSSDTSTRIYILSV</sequence>
<comment type="similarity">
    <text evidence="4">Belongs to the WD repeat ELP2 family.</text>
</comment>
<dbReference type="GO" id="GO:0008017">
    <property type="term" value="F:microtubule binding"/>
    <property type="evidence" value="ECO:0007669"/>
    <property type="project" value="EnsemblFungi"/>
</dbReference>
<dbReference type="FunFam" id="2.130.10.10:FF:000400">
    <property type="entry name" value="Elongator acetyltransferase complex subunit 2"/>
    <property type="match status" value="1"/>
</dbReference>
<evidence type="ECO:0000256" key="2">
    <source>
        <dbReference type="ARBA" id="ARBA00004496"/>
    </source>
</evidence>
<dbReference type="GO" id="GO:0005737">
    <property type="term" value="C:cytoplasm"/>
    <property type="evidence" value="ECO:0007669"/>
    <property type="project" value="UniProtKB-SubCell"/>
</dbReference>
<evidence type="ECO:0000256" key="9">
    <source>
        <dbReference type="ARBA" id="ARBA00022737"/>
    </source>
</evidence>
<evidence type="ECO:0000256" key="11">
    <source>
        <dbReference type="PROSITE-ProRule" id="PRU00221"/>
    </source>
</evidence>
<dbReference type="InterPro" id="IPR036322">
    <property type="entry name" value="WD40_repeat_dom_sf"/>
</dbReference>